<evidence type="ECO:0000313" key="2">
    <source>
        <dbReference type="Proteomes" id="UP000007819"/>
    </source>
</evidence>
<evidence type="ECO:0000313" key="1">
    <source>
        <dbReference type="EnsemblMetazoa" id="XP_029341248.1"/>
    </source>
</evidence>
<dbReference type="Proteomes" id="UP000007819">
    <property type="component" value="Chromosome X"/>
</dbReference>
<dbReference type="GeneID" id="100571095"/>
<reference evidence="1" key="2">
    <citation type="submission" date="2022-06" db="UniProtKB">
        <authorList>
            <consortium name="EnsemblMetazoa"/>
        </authorList>
    </citation>
    <scope>IDENTIFICATION</scope>
</reference>
<dbReference type="AlphaFoldDB" id="A0A8R2JL60"/>
<accession>A0A8R2JL60</accession>
<proteinExistence type="predicted"/>
<sequence length="329" mass="37865">MITFLSSVKSNLQLVATASICKILGDFGKIISLYLKDETECVVLKPTRSEDFWLNIKCETLKKRISEVLNVTNNRTNLLNITFCPDLDCLFDVYFDGFRVDLTDKPWKLLTTSRSRHMVSERFGVPDIAMGFGQKFVIVSYRRPVKRIKTFDNFTQVAELKSRISDKFKCMSIGIESMVTDFIAEHGSHYIDEYTLGNTVFQVLVYLPVFYDKFYKCVVNNCSESDTALLLSPLYTEYQGRVTSVGSDAVEKWVDTNLQVESKLGHTYISLYGLKNRPELWNEIVALMDKQSVVGLRLNVVSAFIDEPVKRKWFTEVLDNHMKLRELNL</sequence>
<dbReference type="OrthoDB" id="10060229at2759"/>
<reference evidence="2" key="1">
    <citation type="submission" date="2010-06" db="EMBL/GenBank/DDBJ databases">
        <authorList>
            <person name="Jiang H."/>
            <person name="Abraham K."/>
            <person name="Ali S."/>
            <person name="Alsbrooks S.L."/>
            <person name="Anim B.N."/>
            <person name="Anosike U.S."/>
            <person name="Attaway T."/>
            <person name="Bandaranaike D.P."/>
            <person name="Battles P.K."/>
            <person name="Bell S.N."/>
            <person name="Bell A.V."/>
            <person name="Beltran B."/>
            <person name="Bickham C."/>
            <person name="Bustamante Y."/>
            <person name="Caleb T."/>
            <person name="Canada A."/>
            <person name="Cardenas V."/>
            <person name="Carter K."/>
            <person name="Chacko J."/>
            <person name="Chandrabose M.N."/>
            <person name="Chavez D."/>
            <person name="Chavez A."/>
            <person name="Chen L."/>
            <person name="Chu H.-S."/>
            <person name="Claassen K.J."/>
            <person name="Cockrell R."/>
            <person name="Collins M."/>
            <person name="Cooper J.A."/>
            <person name="Cree A."/>
            <person name="Curry S.M."/>
            <person name="Da Y."/>
            <person name="Dao M.D."/>
            <person name="Das B."/>
            <person name="Davila M.-L."/>
            <person name="Davy-Carroll L."/>
            <person name="Denson S."/>
            <person name="Dinh H."/>
            <person name="Ebong V.E."/>
            <person name="Edwards J.R."/>
            <person name="Egan A."/>
            <person name="El-Daye J."/>
            <person name="Escobedo L."/>
            <person name="Fernandez S."/>
            <person name="Fernando P.R."/>
            <person name="Flagg N."/>
            <person name="Forbes L.D."/>
            <person name="Fowler R.G."/>
            <person name="Fu Q."/>
            <person name="Gabisi R.A."/>
            <person name="Ganer J."/>
            <person name="Garbino Pronczuk A."/>
            <person name="Garcia R.M."/>
            <person name="Garner T."/>
            <person name="Garrett T.E."/>
            <person name="Gonzalez D.A."/>
            <person name="Hamid H."/>
            <person name="Hawkins E.S."/>
            <person name="Hirani K."/>
            <person name="Hogues M.E."/>
            <person name="Hollins B."/>
            <person name="Hsiao C.-H."/>
            <person name="Jabil R."/>
            <person name="James M.L."/>
            <person name="Jhangiani S.N."/>
            <person name="Johnson B."/>
            <person name="Johnson Q."/>
            <person name="Joshi V."/>
            <person name="Kalu J.B."/>
            <person name="Kam C."/>
            <person name="Kashfia A."/>
            <person name="Keebler J."/>
            <person name="Kisamo H."/>
            <person name="Kovar C.L."/>
            <person name="Lago L.A."/>
            <person name="Lai C.-Y."/>
            <person name="Laidlaw J."/>
            <person name="Lara F."/>
            <person name="Le T.-K."/>
            <person name="Lee S.L."/>
            <person name="Legall F.H."/>
            <person name="Lemon S.J."/>
            <person name="Lewis L.R."/>
            <person name="Li B."/>
            <person name="Liu Y."/>
            <person name="Liu Y.-S."/>
            <person name="Lopez J."/>
            <person name="Lozado R.J."/>
            <person name="Lu J."/>
            <person name="Madu R.C."/>
            <person name="Maheshwari M."/>
            <person name="Maheshwari R."/>
            <person name="Malloy K."/>
            <person name="Martinez E."/>
            <person name="Mathew T."/>
            <person name="Mercado I.C."/>
            <person name="Mercado C."/>
            <person name="Meyer B."/>
            <person name="Montgomery K."/>
            <person name="Morgan M.B."/>
            <person name="Munidasa M."/>
            <person name="Nazareth L.V."/>
            <person name="Nelson J."/>
            <person name="Ng B.M."/>
            <person name="Nguyen N.B."/>
            <person name="Nguyen P.Q."/>
            <person name="Nguyen T."/>
            <person name="Obregon M."/>
            <person name="Okwuonu G.O."/>
            <person name="Onwere C.G."/>
            <person name="Orozco G."/>
            <person name="Parra A."/>
            <person name="Patel S."/>
            <person name="Patil S."/>
            <person name="Perez A."/>
            <person name="Perez Y."/>
            <person name="Pham C."/>
            <person name="Primus E.L."/>
            <person name="Pu L.-L."/>
            <person name="Puazo M."/>
            <person name="Qin X."/>
            <person name="Quiroz J.B."/>
            <person name="Reese J."/>
            <person name="Richards S."/>
            <person name="Rives C.M."/>
            <person name="Robberts R."/>
            <person name="Ruiz S.J."/>
            <person name="Ruiz M.J."/>
            <person name="Santibanez J."/>
            <person name="Schneider B.W."/>
            <person name="Sisson I."/>
            <person name="Smith M."/>
            <person name="Sodergren E."/>
            <person name="Song X.-Z."/>
            <person name="Song B.B."/>
            <person name="Summersgill H."/>
            <person name="Thelus R."/>
            <person name="Thornton R.D."/>
            <person name="Trejos Z.Y."/>
            <person name="Usmani K."/>
            <person name="Vattathil S."/>
            <person name="Villasana D."/>
            <person name="Walker D.L."/>
            <person name="Wang S."/>
            <person name="Wang K."/>
            <person name="White C.S."/>
            <person name="Williams A.C."/>
            <person name="Williamson J."/>
            <person name="Wilson K."/>
            <person name="Woghiren I.O."/>
            <person name="Woodworth J.R."/>
            <person name="Worley K.C."/>
            <person name="Wright R.A."/>
            <person name="Wu W."/>
            <person name="Young L."/>
            <person name="Zhang L."/>
            <person name="Zhang J."/>
            <person name="Zhu Y."/>
            <person name="Muzny D.M."/>
            <person name="Weinstock G."/>
            <person name="Gibbs R.A."/>
        </authorList>
    </citation>
    <scope>NUCLEOTIDE SEQUENCE [LARGE SCALE GENOMIC DNA]</scope>
    <source>
        <strain evidence="2">LSR1</strain>
    </source>
</reference>
<protein>
    <submittedName>
        <fullName evidence="1">Uncharacterized protein</fullName>
    </submittedName>
</protein>
<name>A0A8R2JL60_ACYPI</name>
<dbReference type="KEGG" id="api:100571095"/>
<keyword evidence="2" id="KW-1185">Reference proteome</keyword>
<dbReference type="EnsemblMetazoa" id="XM_029485388.1">
    <property type="protein sequence ID" value="XP_029341248.1"/>
    <property type="gene ID" value="LOC100571095"/>
</dbReference>
<dbReference type="RefSeq" id="XP_029341248.1">
    <property type="nucleotide sequence ID" value="XM_029485388.1"/>
</dbReference>
<organism evidence="1 2">
    <name type="scientific">Acyrthosiphon pisum</name>
    <name type="common">Pea aphid</name>
    <dbReference type="NCBI Taxonomy" id="7029"/>
    <lineage>
        <taxon>Eukaryota</taxon>
        <taxon>Metazoa</taxon>
        <taxon>Ecdysozoa</taxon>
        <taxon>Arthropoda</taxon>
        <taxon>Hexapoda</taxon>
        <taxon>Insecta</taxon>
        <taxon>Pterygota</taxon>
        <taxon>Neoptera</taxon>
        <taxon>Paraneoptera</taxon>
        <taxon>Hemiptera</taxon>
        <taxon>Sternorrhyncha</taxon>
        <taxon>Aphidomorpha</taxon>
        <taxon>Aphidoidea</taxon>
        <taxon>Aphididae</taxon>
        <taxon>Macrosiphini</taxon>
        <taxon>Acyrthosiphon</taxon>
    </lineage>
</organism>